<dbReference type="Pfam" id="PF00557">
    <property type="entry name" value="Peptidase_M24"/>
    <property type="match status" value="1"/>
</dbReference>
<evidence type="ECO:0000256" key="2">
    <source>
        <dbReference type="ARBA" id="ARBA00022723"/>
    </source>
</evidence>
<dbReference type="InterPro" id="IPR000994">
    <property type="entry name" value="Pept_M24"/>
</dbReference>
<dbReference type="PANTHER" id="PTHR43226:SF1">
    <property type="entry name" value="XAA-PRO DIPEPTIDASE"/>
    <property type="match status" value="1"/>
</dbReference>
<accession>A0ABR2IZ13</accession>
<sequence length="445" mass="50316">MDGKYFKIHRQAVIEVFKKNNINTGVIVYASPPLPTEPFSGSDLSFTQEALFFWLTGWSQPNTHIIIDITTGNSTLVTSGYDEHYQIWTGAIPSREEIINQTGVDNVIDIDDMVQYVNDLKPSKIYSTTIPMNHFPLDRFPNLDQYTLLVATGICRRIKFPHEIEWLRKASQLTAETIKKVWSEVKPGMGESDIEAIFQYHGSRLGCNRVSFLTIVASGQNSVYLHYSSNCGRVNDGDLVLLDCGLFYNHYAGDITRTFPANGKFSPEQKLVYDSLLKQQIELCNSAKTGSSISILNQLMMKSIFTVCQEVGVVPENTPFSYDIARLFCPHGVSHHIGCNVHDQTFFYFDQSQIDIVSDRKDNDTLRPNMIISVEPGIYFHKTRLEQSKDKDMYAAVNFDRAFELAAKVGGIRIEDDVLITEDGNEILSAWCPKDIASIEQIMNQ</sequence>
<keyword evidence="2" id="KW-0479">Metal-binding</keyword>
<dbReference type="Gene3D" id="3.40.350.10">
    <property type="entry name" value="Creatinase/prolidase N-terminal domain"/>
    <property type="match status" value="1"/>
</dbReference>
<comment type="caution">
    <text evidence="6">The sequence shown here is derived from an EMBL/GenBank/DDBJ whole genome shotgun (WGS) entry which is preliminary data.</text>
</comment>
<evidence type="ECO:0000313" key="7">
    <source>
        <dbReference type="Proteomes" id="UP001470230"/>
    </source>
</evidence>
<dbReference type="Gene3D" id="3.90.230.10">
    <property type="entry name" value="Creatinase/methionine aminopeptidase superfamily"/>
    <property type="match status" value="1"/>
</dbReference>
<feature type="domain" description="Aminopeptidase P N-terminal" evidence="5">
    <location>
        <begin position="1"/>
        <end position="136"/>
    </location>
</feature>
<organism evidence="6 7">
    <name type="scientific">Tritrichomonas musculus</name>
    <dbReference type="NCBI Taxonomy" id="1915356"/>
    <lineage>
        <taxon>Eukaryota</taxon>
        <taxon>Metamonada</taxon>
        <taxon>Parabasalia</taxon>
        <taxon>Tritrichomonadida</taxon>
        <taxon>Tritrichomonadidae</taxon>
        <taxon>Tritrichomonas</taxon>
    </lineage>
</organism>
<protein>
    <recommendedName>
        <fullName evidence="5">Aminopeptidase P N-terminal domain-containing protein</fullName>
    </recommendedName>
</protein>
<keyword evidence="3" id="KW-0378">Hydrolase</keyword>
<evidence type="ECO:0000259" key="5">
    <source>
        <dbReference type="SMART" id="SM01011"/>
    </source>
</evidence>
<evidence type="ECO:0000256" key="4">
    <source>
        <dbReference type="ARBA" id="ARBA00023211"/>
    </source>
</evidence>
<comment type="cofactor">
    <cofactor evidence="1">
        <name>Mn(2+)</name>
        <dbReference type="ChEBI" id="CHEBI:29035"/>
    </cofactor>
</comment>
<name>A0ABR2IZ13_9EUKA</name>
<dbReference type="EMBL" id="JAPFFF010000014">
    <property type="protein sequence ID" value="KAK8870551.1"/>
    <property type="molecule type" value="Genomic_DNA"/>
</dbReference>
<evidence type="ECO:0000256" key="3">
    <source>
        <dbReference type="ARBA" id="ARBA00022801"/>
    </source>
</evidence>
<keyword evidence="7" id="KW-1185">Reference proteome</keyword>
<dbReference type="PANTHER" id="PTHR43226">
    <property type="entry name" value="XAA-PRO AMINOPEPTIDASE 3"/>
    <property type="match status" value="1"/>
</dbReference>
<dbReference type="SUPFAM" id="SSF53092">
    <property type="entry name" value="Creatinase/prolidase N-terminal domain"/>
    <property type="match status" value="1"/>
</dbReference>
<evidence type="ECO:0000313" key="6">
    <source>
        <dbReference type="EMBL" id="KAK8870551.1"/>
    </source>
</evidence>
<dbReference type="InterPro" id="IPR036005">
    <property type="entry name" value="Creatinase/aminopeptidase-like"/>
</dbReference>
<dbReference type="SUPFAM" id="SSF55920">
    <property type="entry name" value="Creatinase/aminopeptidase"/>
    <property type="match status" value="1"/>
</dbReference>
<evidence type="ECO:0000256" key="1">
    <source>
        <dbReference type="ARBA" id="ARBA00001936"/>
    </source>
</evidence>
<dbReference type="InterPro" id="IPR007865">
    <property type="entry name" value="Aminopep_P_N"/>
</dbReference>
<dbReference type="Pfam" id="PF05195">
    <property type="entry name" value="AMP_N"/>
    <property type="match status" value="1"/>
</dbReference>
<dbReference type="Proteomes" id="UP001470230">
    <property type="component" value="Unassembled WGS sequence"/>
</dbReference>
<gene>
    <name evidence="6" type="ORF">M9Y10_008437</name>
</gene>
<keyword evidence="4" id="KW-0464">Manganese</keyword>
<dbReference type="SMART" id="SM01011">
    <property type="entry name" value="AMP_N"/>
    <property type="match status" value="1"/>
</dbReference>
<dbReference type="InterPro" id="IPR052433">
    <property type="entry name" value="X-Pro_dipept-like"/>
</dbReference>
<proteinExistence type="predicted"/>
<reference evidence="6 7" key="1">
    <citation type="submission" date="2024-04" db="EMBL/GenBank/DDBJ databases">
        <title>Tritrichomonas musculus Genome.</title>
        <authorList>
            <person name="Alves-Ferreira E."/>
            <person name="Grigg M."/>
            <person name="Lorenzi H."/>
            <person name="Galac M."/>
        </authorList>
    </citation>
    <scope>NUCLEOTIDE SEQUENCE [LARGE SCALE GENOMIC DNA]</scope>
    <source>
        <strain evidence="6 7">EAF2021</strain>
    </source>
</reference>
<dbReference type="InterPro" id="IPR029149">
    <property type="entry name" value="Creatin/AminoP/Spt16_N"/>
</dbReference>